<dbReference type="SUPFAM" id="SSF53474">
    <property type="entry name" value="alpha/beta-Hydrolases"/>
    <property type="match status" value="1"/>
</dbReference>
<name>A0ABT9RRU0_9MICC</name>
<dbReference type="Pfam" id="PF12697">
    <property type="entry name" value="Abhydrolase_6"/>
    <property type="match status" value="1"/>
</dbReference>
<organism evidence="2 3">
    <name type="scientific">Pseudarthrobacter enclensis</name>
    <dbReference type="NCBI Taxonomy" id="993070"/>
    <lineage>
        <taxon>Bacteria</taxon>
        <taxon>Bacillati</taxon>
        <taxon>Actinomycetota</taxon>
        <taxon>Actinomycetes</taxon>
        <taxon>Micrococcales</taxon>
        <taxon>Micrococcaceae</taxon>
        <taxon>Pseudarthrobacter</taxon>
    </lineage>
</organism>
<evidence type="ECO:0000313" key="2">
    <source>
        <dbReference type="EMBL" id="MDP9887956.1"/>
    </source>
</evidence>
<sequence>MDYLGYMAVPDQREDGVNPEEFGSARVDAAALLDADLGDVDWFVPPAGAVLRTLDVPSGKLAAMALGNPDDPSVVLVPGATGSKEDFSLMMPELASAGYFTLSYDLAGQYQSAAAGPENLVPPRKHYDYRLFVDDFVAVLESTNTPAHVVAYSFAGIVAQLAYVERPELFRSLTLLSCPPETGQSFRGVSRIGGFSTWVNGRAGAALLIWGIRSGRAVHVPPRRQKFVDSRFRFTRRDSVRDIYTLMQNVPDVRQRLAEASLPKFVAVGEHDLWPLQLHRLFAQAIRARIGVYRGGHSPCETSPHQLSRDLLALYAKADEG</sequence>
<dbReference type="PANTHER" id="PTHR43433:SF5">
    <property type="entry name" value="AB HYDROLASE-1 DOMAIN-CONTAINING PROTEIN"/>
    <property type="match status" value="1"/>
</dbReference>
<keyword evidence="3" id="KW-1185">Reference proteome</keyword>
<feature type="domain" description="AB hydrolase-1" evidence="1">
    <location>
        <begin position="74"/>
        <end position="307"/>
    </location>
</feature>
<dbReference type="InterPro" id="IPR050471">
    <property type="entry name" value="AB_hydrolase"/>
</dbReference>
<dbReference type="EMBL" id="JAUSRE010000006">
    <property type="protein sequence ID" value="MDP9887956.1"/>
    <property type="molecule type" value="Genomic_DNA"/>
</dbReference>
<proteinExistence type="predicted"/>
<dbReference type="Gene3D" id="3.40.50.1820">
    <property type="entry name" value="alpha/beta hydrolase"/>
    <property type="match status" value="1"/>
</dbReference>
<accession>A0ABT9RRU0</accession>
<dbReference type="InterPro" id="IPR029058">
    <property type="entry name" value="AB_hydrolase_fold"/>
</dbReference>
<dbReference type="InterPro" id="IPR000073">
    <property type="entry name" value="AB_hydrolase_1"/>
</dbReference>
<evidence type="ECO:0000313" key="3">
    <source>
        <dbReference type="Proteomes" id="UP001226577"/>
    </source>
</evidence>
<reference evidence="2 3" key="1">
    <citation type="submission" date="2023-07" db="EMBL/GenBank/DDBJ databases">
        <title>Sorghum-associated microbial communities from plants grown in Nebraska, USA.</title>
        <authorList>
            <person name="Schachtman D."/>
        </authorList>
    </citation>
    <scope>NUCLEOTIDE SEQUENCE [LARGE SCALE GENOMIC DNA]</scope>
    <source>
        <strain evidence="2 3">CC222</strain>
    </source>
</reference>
<dbReference type="Proteomes" id="UP001226577">
    <property type="component" value="Unassembled WGS sequence"/>
</dbReference>
<gene>
    <name evidence="2" type="ORF">J2X98_001535</name>
</gene>
<evidence type="ECO:0000259" key="1">
    <source>
        <dbReference type="Pfam" id="PF12697"/>
    </source>
</evidence>
<dbReference type="PANTHER" id="PTHR43433">
    <property type="entry name" value="HYDROLASE, ALPHA/BETA FOLD FAMILY PROTEIN"/>
    <property type="match status" value="1"/>
</dbReference>
<comment type="caution">
    <text evidence="2">The sequence shown here is derived from an EMBL/GenBank/DDBJ whole genome shotgun (WGS) entry which is preliminary data.</text>
</comment>
<protein>
    <submittedName>
        <fullName evidence="2">Pimeloyl-ACP methyl ester carboxylesterase</fullName>
    </submittedName>
</protein>